<organism evidence="3 4">
    <name type="scientific">Nocardia brasiliensis</name>
    <dbReference type="NCBI Taxonomy" id="37326"/>
    <lineage>
        <taxon>Bacteria</taxon>
        <taxon>Bacillati</taxon>
        <taxon>Actinomycetota</taxon>
        <taxon>Actinomycetes</taxon>
        <taxon>Mycobacteriales</taxon>
        <taxon>Nocardiaceae</taxon>
        <taxon>Nocardia</taxon>
    </lineage>
</organism>
<evidence type="ECO:0000256" key="2">
    <source>
        <dbReference type="SAM" id="MobiDB-lite"/>
    </source>
</evidence>
<reference evidence="3 4" key="1">
    <citation type="journal article" date="2019" name="ACS Chem. Biol.">
        <title>Identification and Mobilization of a Cryptic Antibiotic Biosynthesis Gene Locus from a Human-Pathogenic Nocardia Isolate.</title>
        <authorList>
            <person name="Herisse M."/>
            <person name="Ishida K."/>
            <person name="Porter J.L."/>
            <person name="Howden B."/>
            <person name="Hertweck C."/>
            <person name="Stinear T.P."/>
            <person name="Pidot S.J."/>
        </authorList>
    </citation>
    <scope>NUCLEOTIDE SEQUENCE [LARGE SCALE GENOMIC DNA]</scope>
    <source>
        <strain evidence="3 4">AUSMDU00024985</strain>
    </source>
</reference>
<name>A0A6G9Y0Z7_NOCBR</name>
<keyword evidence="1" id="KW-0175">Coiled coil</keyword>
<feature type="coiled-coil region" evidence="1">
    <location>
        <begin position="51"/>
        <end position="85"/>
    </location>
</feature>
<protein>
    <submittedName>
        <fullName evidence="3">Uncharacterized protein</fullName>
    </submittedName>
</protein>
<proteinExistence type="predicted"/>
<evidence type="ECO:0000313" key="4">
    <source>
        <dbReference type="Proteomes" id="UP000501705"/>
    </source>
</evidence>
<dbReference type="EMBL" id="CP046171">
    <property type="protein sequence ID" value="QIS06747.1"/>
    <property type="molecule type" value="Genomic_DNA"/>
</dbReference>
<gene>
    <name evidence="3" type="ORF">F5X71_34545</name>
</gene>
<evidence type="ECO:0000313" key="3">
    <source>
        <dbReference type="EMBL" id="QIS06747.1"/>
    </source>
</evidence>
<evidence type="ECO:0000256" key="1">
    <source>
        <dbReference type="SAM" id="Coils"/>
    </source>
</evidence>
<dbReference type="RefSeq" id="WP_167465762.1">
    <property type="nucleotide sequence ID" value="NZ_CP046171.1"/>
</dbReference>
<dbReference type="AlphaFoldDB" id="A0A6G9Y0Z7"/>
<accession>A0A6G9Y0Z7</accession>
<sequence length="128" mass="14784">MEAARRTASMLTARRRRDHPTDTEAQHDRLELAEHDLRVSELQLEMARDVNKMLVATLETYRRELADLMARVDILETKLRASDAEQDRLKKLLRHAVSVLRDFLEVAADHNIPAPEMSDDLKAEIERG</sequence>
<dbReference type="Proteomes" id="UP000501705">
    <property type="component" value="Chromosome"/>
</dbReference>
<feature type="compositionally biased region" description="Basic and acidic residues" evidence="2">
    <location>
        <begin position="19"/>
        <end position="30"/>
    </location>
</feature>
<feature type="region of interest" description="Disordered" evidence="2">
    <location>
        <begin position="1"/>
        <end position="30"/>
    </location>
</feature>